<evidence type="ECO:0008006" key="3">
    <source>
        <dbReference type="Google" id="ProtNLM"/>
    </source>
</evidence>
<evidence type="ECO:0000313" key="1">
    <source>
        <dbReference type="EMBL" id="OGI63433.1"/>
    </source>
</evidence>
<dbReference type="InterPro" id="IPR008972">
    <property type="entry name" value="Cupredoxin"/>
</dbReference>
<organism evidence="1 2">
    <name type="scientific">Candidatus Nomurabacteria bacterium RIFCSPHIGHO2_01_FULL_40_12</name>
    <dbReference type="NCBI Taxonomy" id="1801737"/>
    <lineage>
        <taxon>Bacteria</taxon>
        <taxon>Candidatus Nomuraibacteriota</taxon>
    </lineage>
</organism>
<dbReference type="STRING" id="1801737.A2818_00710"/>
<gene>
    <name evidence="1" type="ORF">A2818_00710</name>
</gene>
<name>A0A1F6V192_9BACT</name>
<sequence length="126" mass="13809">MNKNALIIITLGLVLVLGFIFLEGSNTQPSVPNVEIRNGVQYITIDAKGGYFPRKTTAKADMPTKLIMNTKDTYDCSAALVIQSLNYQKILPQNGETIIDLGIGKVGETLQGLCSMGMYSFQIKYN</sequence>
<dbReference type="Proteomes" id="UP000177602">
    <property type="component" value="Unassembled WGS sequence"/>
</dbReference>
<evidence type="ECO:0000313" key="2">
    <source>
        <dbReference type="Proteomes" id="UP000177602"/>
    </source>
</evidence>
<proteinExistence type="predicted"/>
<dbReference type="AlphaFoldDB" id="A0A1F6V192"/>
<comment type="caution">
    <text evidence="1">The sequence shown here is derived from an EMBL/GenBank/DDBJ whole genome shotgun (WGS) entry which is preliminary data.</text>
</comment>
<accession>A0A1F6V192</accession>
<dbReference type="Gene3D" id="2.60.40.420">
    <property type="entry name" value="Cupredoxins - blue copper proteins"/>
    <property type="match status" value="1"/>
</dbReference>
<reference evidence="1 2" key="1">
    <citation type="journal article" date="2016" name="Nat. Commun.">
        <title>Thousands of microbial genomes shed light on interconnected biogeochemical processes in an aquifer system.</title>
        <authorList>
            <person name="Anantharaman K."/>
            <person name="Brown C.T."/>
            <person name="Hug L.A."/>
            <person name="Sharon I."/>
            <person name="Castelle C.J."/>
            <person name="Probst A.J."/>
            <person name="Thomas B.C."/>
            <person name="Singh A."/>
            <person name="Wilkins M.J."/>
            <person name="Karaoz U."/>
            <person name="Brodie E.L."/>
            <person name="Williams K.H."/>
            <person name="Hubbard S.S."/>
            <person name="Banfield J.F."/>
        </authorList>
    </citation>
    <scope>NUCLEOTIDE SEQUENCE [LARGE SCALE GENOMIC DNA]</scope>
</reference>
<protein>
    <recommendedName>
        <fullName evidence="3">EfeO-type cupredoxin-like domain-containing protein</fullName>
    </recommendedName>
</protein>
<dbReference type="EMBL" id="MFTN01000004">
    <property type="protein sequence ID" value="OGI63433.1"/>
    <property type="molecule type" value="Genomic_DNA"/>
</dbReference>